<dbReference type="EMBL" id="CAEZYY010000029">
    <property type="protein sequence ID" value="CAB4763391.1"/>
    <property type="molecule type" value="Genomic_DNA"/>
</dbReference>
<gene>
    <name evidence="1" type="ORF">UFOPK2806_01849</name>
</gene>
<organism evidence="1">
    <name type="scientific">freshwater metagenome</name>
    <dbReference type="NCBI Taxonomy" id="449393"/>
    <lineage>
        <taxon>unclassified sequences</taxon>
        <taxon>metagenomes</taxon>
        <taxon>ecological metagenomes</taxon>
    </lineage>
</organism>
<reference evidence="1" key="1">
    <citation type="submission" date="2020-05" db="EMBL/GenBank/DDBJ databases">
        <authorList>
            <person name="Chiriac C."/>
            <person name="Salcher M."/>
            <person name="Ghai R."/>
            <person name="Kavagutti S V."/>
        </authorList>
    </citation>
    <scope>NUCLEOTIDE SEQUENCE</scope>
</reference>
<evidence type="ECO:0000313" key="1">
    <source>
        <dbReference type="EMBL" id="CAB4763391.1"/>
    </source>
</evidence>
<name>A0A6J6UTV4_9ZZZZ</name>
<proteinExistence type="predicted"/>
<dbReference type="AlphaFoldDB" id="A0A6J6UTV4"/>
<sequence length="62" mass="6404">MSDRLAGGSEVVSGSFHLANDGVQRASHVGPGIAIGHRVHVQAIDALLMGLHGITERGHDVP</sequence>
<accession>A0A6J6UTV4</accession>
<protein>
    <submittedName>
        <fullName evidence="1">Unannotated protein</fullName>
    </submittedName>
</protein>